<dbReference type="InterPro" id="IPR001202">
    <property type="entry name" value="WW_dom"/>
</dbReference>
<dbReference type="EC" id="5.2.1.8" evidence="5"/>
<keyword evidence="3 4" id="KW-0413">Isomerase</keyword>
<protein>
    <recommendedName>
        <fullName evidence="5">Peptidyl-prolyl cis-trans isomerase</fullName>
        <ecNumber evidence="5">5.2.1.8</ecNumber>
    </recommendedName>
</protein>
<feature type="domain" description="WW" evidence="7">
    <location>
        <begin position="1"/>
        <end position="25"/>
    </location>
</feature>
<dbReference type="InterPro" id="IPR051370">
    <property type="entry name" value="PPIase_Pin1"/>
</dbReference>
<dbReference type="PANTHER" id="PTHR10657:SF4">
    <property type="entry name" value="PEPTIDYL-PROLYL CIS-TRANS ISOMERASE-RELATED"/>
    <property type="match status" value="1"/>
</dbReference>
<name>A0A2T9Z8W9_9FUNG</name>
<dbReference type="GO" id="GO:0005829">
    <property type="term" value="C:cytosol"/>
    <property type="evidence" value="ECO:0007669"/>
    <property type="project" value="TreeGrafter"/>
</dbReference>
<evidence type="ECO:0000259" key="7">
    <source>
        <dbReference type="PROSITE" id="PS50020"/>
    </source>
</evidence>
<dbReference type="AlphaFoldDB" id="A0A2T9Z8W9"/>
<dbReference type="GO" id="GO:0080090">
    <property type="term" value="P:regulation of primary metabolic process"/>
    <property type="evidence" value="ECO:0007669"/>
    <property type="project" value="UniProtKB-ARBA"/>
</dbReference>
<evidence type="ECO:0000313" key="10">
    <source>
        <dbReference type="Proteomes" id="UP000245609"/>
    </source>
</evidence>
<evidence type="ECO:0000256" key="5">
    <source>
        <dbReference type="RuleBase" id="RU363014"/>
    </source>
</evidence>
<organism evidence="9 10">
    <name type="scientific">Smittium megazygosporum</name>
    <dbReference type="NCBI Taxonomy" id="133381"/>
    <lineage>
        <taxon>Eukaryota</taxon>
        <taxon>Fungi</taxon>
        <taxon>Fungi incertae sedis</taxon>
        <taxon>Zoopagomycota</taxon>
        <taxon>Kickxellomycotina</taxon>
        <taxon>Harpellomycetes</taxon>
        <taxon>Harpellales</taxon>
        <taxon>Legeriomycetaceae</taxon>
        <taxon>Smittium</taxon>
    </lineage>
</organism>
<dbReference type="InterPro" id="IPR046357">
    <property type="entry name" value="PPIase_dom_sf"/>
</dbReference>
<dbReference type="InterPro" id="IPR000297">
    <property type="entry name" value="PPIase_PpiC"/>
</dbReference>
<evidence type="ECO:0000259" key="8">
    <source>
        <dbReference type="PROSITE" id="PS50198"/>
    </source>
</evidence>
<evidence type="ECO:0000256" key="4">
    <source>
        <dbReference type="PROSITE-ProRule" id="PRU00278"/>
    </source>
</evidence>
<dbReference type="PROSITE" id="PS50198">
    <property type="entry name" value="PPIC_PPIASE_2"/>
    <property type="match status" value="1"/>
</dbReference>
<feature type="domain" description="PpiC" evidence="8">
    <location>
        <begin position="35"/>
        <end position="146"/>
    </location>
</feature>
<accession>A0A2T9Z8W9</accession>
<dbReference type="OrthoDB" id="2530521at2759"/>
<evidence type="ECO:0000256" key="3">
    <source>
        <dbReference type="ARBA" id="ARBA00023235"/>
    </source>
</evidence>
<dbReference type="PROSITE" id="PS50020">
    <property type="entry name" value="WW_DOMAIN_2"/>
    <property type="match status" value="1"/>
</dbReference>
<evidence type="ECO:0000256" key="1">
    <source>
        <dbReference type="ARBA" id="ARBA00000971"/>
    </source>
</evidence>
<dbReference type="GO" id="GO:0060255">
    <property type="term" value="P:regulation of macromolecule metabolic process"/>
    <property type="evidence" value="ECO:0007669"/>
    <property type="project" value="UniProtKB-ARBA"/>
</dbReference>
<reference evidence="9 10" key="1">
    <citation type="journal article" date="2018" name="MBio">
        <title>Comparative Genomics Reveals the Core Gene Toolbox for the Fungus-Insect Symbiosis.</title>
        <authorList>
            <person name="Wang Y."/>
            <person name="Stata M."/>
            <person name="Wang W."/>
            <person name="Stajich J.E."/>
            <person name="White M.M."/>
            <person name="Moncalvo J.M."/>
        </authorList>
    </citation>
    <scope>NUCLEOTIDE SEQUENCE [LARGE SCALE GENOMIC DNA]</scope>
    <source>
        <strain evidence="9 10">SC-DP-2</strain>
    </source>
</reference>
<dbReference type="PANTHER" id="PTHR10657">
    <property type="entry name" value="PEPTIDYL-PROLYL CIS-TRANS ISOMERASE"/>
    <property type="match status" value="1"/>
</dbReference>
<dbReference type="GO" id="GO:0003755">
    <property type="term" value="F:peptidyl-prolyl cis-trans isomerase activity"/>
    <property type="evidence" value="ECO:0007669"/>
    <property type="project" value="UniProtKB-UniRule"/>
</dbReference>
<dbReference type="SUPFAM" id="SSF54534">
    <property type="entry name" value="FKBP-like"/>
    <property type="match status" value="1"/>
</dbReference>
<dbReference type="Proteomes" id="UP000245609">
    <property type="component" value="Unassembled WGS sequence"/>
</dbReference>
<evidence type="ECO:0000256" key="2">
    <source>
        <dbReference type="ARBA" id="ARBA00023110"/>
    </source>
</evidence>
<dbReference type="Gene3D" id="3.10.50.40">
    <property type="match status" value="1"/>
</dbReference>
<sequence length="146" mass="16440">MSRSRNMPYYFNTITKESRWDPPSGADLSKDPAGTDKIRASHILVKHAESRRPSSWKQENITRTKQEALEMILRFEKDIKSGTVSFEDLAEVESDCSSAKRKGDLGYFSRGQMQPSFENSAFGLQVGEISGPVYSDSGIHLIYRTA</sequence>
<dbReference type="InterPro" id="IPR036020">
    <property type="entry name" value="WW_dom_sf"/>
</dbReference>
<gene>
    <name evidence="9" type="ORF">BB560_004614</name>
</gene>
<proteinExistence type="predicted"/>
<evidence type="ECO:0000256" key="6">
    <source>
        <dbReference type="SAM" id="MobiDB-lite"/>
    </source>
</evidence>
<dbReference type="SUPFAM" id="SSF51045">
    <property type="entry name" value="WW domain"/>
    <property type="match status" value="1"/>
</dbReference>
<dbReference type="GO" id="GO:0005634">
    <property type="term" value="C:nucleus"/>
    <property type="evidence" value="ECO:0007669"/>
    <property type="project" value="TreeGrafter"/>
</dbReference>
<dbReference type="Gene3D" id="2.20.70.10">
    <property type="match status" value="1"/>
</dbReference>
<dbReference type="Pfam" id="PF00639">
    <property type="entry name" value="Rotamase"/>
    <property type="match status" value="1"/>
</dbReference>
<dbReference type="CDD" id="cd00201">
    <property type="entry name" value="WW"/>
    <property type="match status" value="1"/>
</dbReference>
<feature type="region of interest" description="Disordered" evidence="6">
    <location>
        <begin position="16"/>
        <end position="35"/>
    </location>
</feature>
<dbReference type="STRING" id="133381.A0A2T9Z8W9"/>
<comment type="caution">
    <text evidence="9">The sequence shown here is derived from an EMBL/GenBank/DDBJ whole genome shotgun (WGS) entry which is preliminary data.</text>
</comment>
<dbReference type="EMBL" id="MBFS01001461">
    <property type="protein sequence ID" value="PVV00985.1"/>
    <property type="molecule type" value="Genomic_DNA"/>
</dbReference>
<dbReference type="FunFam" id="3.10.50.40:FF:000010">
    <property type="entry name" value="Peptidyl-prolyl cis-trans isomerase Pin1"/>
    <property type="match status" value="1"/>
</dbReference>
<evidence type="ECO:0000313" key="9">
    <source>
        <dbReference type="EMBL" id="PVV00985.1"/>
    </source>
</evidence>
<keyword evidence="2 4" id="KW-0697">Rotamase</keyword>
<comment type="catalytic activity">
    <reaction evidence="1 5">
        <text>[protein]-peptidylproline (omega=180) = [protein]-peptidylproline (omega=0)</text>
        <dbReference type="Rhea" id="RHEA:16237"/>
        <dbReference type="Rhea" id="RHEA-COMP:10747"/>
        <dbReference type="Rhea" id="RHEA-COMP:10748"/>
        <dbReference type="ChEBI" id="CHEBI:83833"/>
        <dbReference type="ChEBI" id="CHEBI:83834"/>
        <dbReference type="EC" id="5.2.1.8"/>
    </reaction>
</comment>
<keyword evidence="10" id="KW-1185">Reference proteome</keyword>